<sequence length="399" mass="44993">MANVLFLSIPSHGHVNPSLGLVSELVRQGEKVIYFSSDEFKEKIERTGAVFKRFNEDLNLFGTDDMGGLLDSLHRVIKASSSIIEDIFHQTADLKLDYMIYSTAFPFGEVIAGILRIPSVSTFPVFAGLKEILDDSHESDEDQIAPIQEVLDTYKAVSRTIEETYSVKMPDRMMHLMFNRGDLNLVYTSKYFISKSDLEFFDDSFQFIGPPVYDRKENLDFPFDRLEGKKVIYISLGTVFGNYNPALYDLFFKSFAGWDAVVVMAAYKVDLSPFSIPDNFIVRNYVPQTEILKYADAAITHAGMNTISDLMYHQVPFVAIPMGADQHGMAKRAEELGAAISLDSQTLNPEVLTHSIEKVLGDPSYLENMRKISHSFKEAGGYKKAVDEIFKLKKKNGLE</sequence>
<reference evidence="4 6" key="1">
    <citation type="submission" date="2014-04" db="EMBL/GenBank/DDBJ databases">
        <authorList>
            <person name="Bishop-Lilly K.A."/>
            <person name="Broomall S.M."/>
            <person name="Chain P.S."/>
            <person name="Chertkov O."/>
            <person name="Coyne S.R."/>
            <person name="Daligault H.E."/>
            <person name="Davenport K.W."/>
            <person name="Erkkila T."/>
            <person name="Frey K.G."/>
            <person name="Gibbons H.S."/>
            <person name="Gu W."/>
            <person name="Jaissle J."/>
            <person name="Johnson S.L."/>
            <person name="Koroleva G.I."/>
            <person name="Ladner J.T."/>
            <person name="Lo C.-C."/>
            <person name="Minogue T.D."/>
            <person name="Munk C."/>
            <person name="Palacios G.F."/>
            <person name="Redden C.L."/>
            <person name="Rosenzweig C.N."/>
            <person name="Scholz M.B."/>
            <person name="Teshima H."/>
            <person name="Xu Y."/>
        </authorList>
    </citation>
    <scope>NUCLEOTIDE SEQUENCE [LARGE SCALE GENOMIC DNA]</scope>
    <source>
        <strain evidence="4 6">8244</strain>
    </source>
</reference>
<dbReference type="InterPro" id="IPR002213">
    <property type="entry name" value="UDP_glucos_trans"/>
</dbReference>
<dbReference type="Pfam" id="PF00201">
    <property type="entry name" value="UDPGT"/>
    <property type="match status" value="1"/>
</dbReference>
<organism evidence="4 6">
    <name type="scientific">Paenibacillus macerans</name>
    <name type="common">Bacillus macerans</name>
    <dbReference type="NCBI Taxonomy" id="44252"/>
    <lineage>
        <taxon>Bacteria</taxon>
        <taxon>Bacillati</taxon>
        <taxon>Bacillota</taxon>
        <taxon>Bacilli</taxon>
        <taxon>Bacillales</taxon>
        <taxon>Paenibacillaceae</taxon>
        <taxon>Paenibacillus</taxon>
    </lineage>
</organism>
<dbReference type="STRING" id="44252.DJ90_588"/>
<dbReference type="EMBL" id="WNZZ01000006">
    <property type="protein sequence ID" value="MUG22975.1"/>
    <property type="molecule type" value="Genomic_DNA"/>
</dbReference>
<keyword evidence="6" id="KW-1185">Reference proteome</keyword>
<accession>A0A090ZI34</accession>
<evidence type="ECO:0000313" key="6">
    <source>
        <dbReference type="Proteomes" id="UP000029278"/>
    </source>
</evidence>
<dbReference type="CDD" id="cd03784">
    <property type="entry name" value="GT1_Gtf-like"/>
    <property type="match status" value="1"/>
</dbReference>
<evidence type="ECO:0000313" key="7">
    <source>
        <dbReference type="Proteomes" id="UP000442469"/>
    </source>
</evidence>
<dbReference type="InterPro" id="IPR050271">
    <property type="entry name" value="UDP-glycosyltransferase"/>
</dbReference>
<dbReference type="Gene3D" id="3.40.50.2000">
    <property type="entry name" value="Glycogen Phosphorylase B"/>
    <property type="match status" value="2"/>
</dbReference>
<gene>
    <name evidence="4" type="ORF">DJ90_588</name>
    <name evidence="5" type="ORF">GNQ08_11185</name>
</gene>
<dbReference type="InterPro" id="IPR006326">
    <property type="entry name" value="UDPGT_MGT-like"/>
</dbReference>
<keyword evidence="3 4" id="KW-0808">Transferase</keyword>
<dbReference type="GO" id="GO:0008194">
    <property type="term" value="F:UDP-glycosyltransferase activity"/>
    <property type="evidence" value="ECO:0007669"/>
    <property type="project" value="InterPro"/>
</dbReference>
<dbReference type="Proteomes" id="UP000029278">
    <property type="component" value="Unassembled WGS sequence"/>
</dbReference>
<dbReference type="AlphaFoldDB" id="A0A090ZI34"/>
<dbReference type="SUPFAM" id="SSF53756">
    <property type="entry name" value="UDP-Glycosyltransferase/glycogen phosphorylase"/>
    <property type="match status" value="1"/>
</dbReference>
<dbReference type="FunFam" id="3.40.50.2000:FF:000072">
    <property type="entry name" value="Glycosyl transferase"/>
    <property type="match status" value="1"/>
</dbReference>
<evidence type="ECO:0000313" key="5">
    <source>
        <dbReference type="EMBL" id="MUG22975.1"/>
    </source>
</evidence>
<comment type="similarity">
    <text evidence="1">Belongs to the UDP-glycosyltransferase family.</text>
</comment>
<name>A0A090ZI34_PAEMA</name>
<comment type="caution">
    <text evidence="4">The sequence shown here is derived from an EMBL/GenBank/DDBJ whole genome shotgun (WGS) entry which is preliminary data.</text>
</comment>
<dbReference type="PANTHER" id="PTHR48043:SF145">
    <property type="entry name" value="FI06409P-RELATED"/>
    <property type="match status" value="1"/>
</dbReference>
<dbReference type="EMBL" id="JMQA01000020">
    <property type="protein sequence ID" value="KFN10048.1"/>
    <property type="molecule type" value="Genomic_DNA"/>
</dbReference>
<dbReference type="PATRIC" id="fig|44252.3.peg.1832"/>
<evidence type="ECO:0000256" key="2">
    <source>
        <dbReference type="ARBA" id="ARBA00022676"/>
    </source>
</evidence>
<dbReference type="RefSeq" id="WP_036621206.1">
    <property type="nucleotide sequence ID" value="NZ_BGML01000005.1"/>
</dbReference>
<dbReference type="GO" id="GO:0016758">
    <property type="term" value="F:hexosyltransferase activity"/>
    <property type="evidence" value="ECO:0007669"/>
    <property type="project" value="InterPro"/>
</dbReference>
<dbReference type="PANTHER" id="PTHR48043">
    <property type="entry name" value="EG:EG0003.4 PROTEIN-RELATED"/>
    <property type="match status" value="1"/>
</dbReference>
<dbReference type="Proteomes" id="UP000442469">
    <property type="component" value="Unassembled WGS sequence"/>
</dbReference>
<dbReference type="OrthoDB" id="6620093at2"/>
<protein>
    <submittedName>
        <fullName evidence="5">Glycosyl transferase</fullName>
    </submittedName>
    <submittedName>
        <fullName evidence="4">Glycosyltransferase, MGT family protein</fullName>
    </submittedName>
</protein>
<keyword evidence="2" id="KW-0328">Glycosyltransferase</keyword>
<proteinExistence type="inferred from homology"/>
<dbReference type="GeneID" id="77006067"/>
<dbReference type="HOGENOM" id="CLU_000537_7_1_9"/>
<reference evidence="5 7" key="2">
    <citation type="submission" date="2019-11" db="EMBL/GenBank/DDBJ databases">
        <title>Draft genome sequences of five Paenibacillus species of dairy origin.</title>
        <authorList>
            <person name="Olajide A.M."/>
            <person name="Chen S."/>
            <person name="Lapointe G."/>
        </authorList>
    </citation>
    <scope>NUCLEOTIDE SEQUENCE [LARGE SCALE GENOMIC DNA]</scope>
    <source>
        <strain evidence="5 7">3CT49</strain>
    </source>
</reference>
<evidence type="ECO:0000256" key="1">
    <source>
        <dbReference type="ARBA" id="ARBA00009995"/>
    </source>
</evidence>
<evidence type="ECO:0000256" key="3">
    <source>
        <dbReference type="ARBA" id="ARBA00022679"/>
    </source>
</evidence>
<dbReference type="NCBIfam" id="TIGR01426">
    <property type="entry name" value="MGT"/>
    <property type="match status" value="1"/>
</dbReference>
<evidence type="ECO:0000313" key="4">
    <source>
        <dbReference type="EMBL" id="KFN10048.1"/>
    </source>
</evidence>